<dbReference type="EMBL" id="JAJHUN010000010">
    <property type="protein sequence ID" value="KAJ4147077.1"/>
    <property type="molecule type" value="Genomic_DNA"/>
</dbReference>
<protein>
    <submittedName>
        <fullName evidence="2">Uncharacterized protein</fullName>
    </submittedName>
</protein>
<reference evidence="2" key="1">
    <citation type="journal article" date="2023" name="Access Microbiol">
        <title>De-novo genome assembly for Akanthomyces muscarius, a biocontrol agent of insect agricultural pests.</title>
        <authorList>
            <person name="Erdos Z."/>
            <person name="Studholme D.J."/>
            <person name="Raymond B."/>
            <person name="Sharma M."/>
        </authorList>
    </citation>
    <scope>NUCLEOTIDE SEQUENCE</scope>
    <source>
        <strain evidence="2">Ve6</strain>
    </source>
</reference>
<dbReference type="KEGG" id="amus:LMH87_001626"/>
<evidence type="ECO:0000256" key="1">
    <source>
        <dbReference type="SAM" id="Phobius"/>
    </source>
</evidence>
<proteinExistence type="predicted"/>
<keyword evidence="1" id="KW-0812">Transmembrane</keyword>
<organism evidence="2 3">
    <name type="scientific">Akanthomyces muscarius</name>
    <name type="common">Entomopathogenic fungus</name>
    <name type="synonym">Lecanicillium muscarium</name>
    <dbReference type="NCBI Taxonomy" id="2231603"/>
    <lineage>
        <taxon>Eukaryota</taxon>
        <taxon>Fungi</taxon>
        <taxon>Dikarya</taxon>
        <taxon>Ascomycota</taxon>
        <taxon>Pezizomycotina</taxon>
        <taxon>Sordariomycetes</taxon>
        <taxon>Hypocreomycetidae</taxon>
        <taxon>Hypocreales</taxon>
        <taxon>Cordycipitaceae</taxon>
        <taxon>Akanthomyces</taxon>
    </lineage>
</organism>
<accession>A0A9W8Q4N6</accession>
<dbReference type="GeneID" id="80888785"/>
<evidence type="ECO:0000313" key="2">
    <source>
        <dbReference type="EMBL" id="KAJ4147077.1"/>
    </source>
</evidence>
<evidence type="ECO:0000313" key="3">
    <source>
        <dbReference type="Proteomes" id="UP001144673"/>
    </source>
</evidence>
<keyword evidence="3" id="KW-1185">Reference proteome</keyword>
<name>A0A9W8Q4N6_AKAMU</name>
<keyword evidence="1" id="KW-0472">Membrane</keyword>
<dbReference type="RefSeq" id="XP_056050018.1">
    <property type="nucleotide sequence ID" value="XM_056192930.1"/>
</dbReference>
<gene>
    <name evidence="2" type="ORF">LMH87_001626</name>
</gene>
<keyword evidence="1" id="KW-1133">Transmembrane helix</keyword>
<dbReference type="Proteomes" id="UP001144673">
    <property type="component" value="Chromosome 3"/>
</dbReference>
<sequence length="96" mass="11110">MIPGGRLTHHSSLHSSFVFFFSFVTLFEPFQRLLVYVLGFCLDFLADEIGWGLKIVAKDACLFFVCYVFLHRMRYNSAHMAAQIWSRQARGTTRLA</sequence>
<feature type="transmembrane region" description="Helical" evidence="1">
    <location>
        <begin position="51"/>
        <end position="70"/>
    </location>
</feature>
<dbReference type="AlphaFoldDB" id="A0A9W8Q4N6"/>
<comment type="caution">
    <text evidence="2">The sequence shown here is derived from an EMBL/GenBank/DDBJ whole genome shotgun (WGS) entry which is preliminary data.</text>
</comment>
<feature type="transmembrane region" description="Helical" evidence="1">
    <location>
        <begin position="12"/>
        <end position="31"/>
    </location>
</feature>